<organism evidence="1 2">
    <name type="scientific">Uliginosibacterium silvisoli</name>
    <dbReference type="NCBI Taxonomy" id="3114758"/>
    <lineage>
        <taxon>Bacteria</taxon>
        <taxon>Pseudomonadati</taxon>
        <taxon>Pseudomonadota</taxon>
        <taxon>Betaproteobacteria</taxon>
        <taxon>Rhodocyclales</taxon>
        <taxon>Zoogloeaceae</taxon>
        <taxon>Uliginosibacterium</taxon>
    </lineage>
</organism>
<dbReference type="InterPro" id="IPR021390">
    <property type="entry name" value="DUF3025"/>
</dbReference>
<keyword evidence="2" id="KW-1185">Reference proteome</keyword>
<proteinExistence type="predicted"/>
<evidence type="ECO:0000313" key="1">
    <source>
        <dbReference type="EMBL" id="MEC5385309.1"/>
    </source>
</evidence>
<reference evidence="1 2" key="1">
    <citation type="submission" date="2024-01" db="EMBL/GenBank/DDBJ databases">
        <title>Uliginosibacterium soil sp. nov.</title>
        <authorList>
            <person name="Lv Y."/>
        </authorList>
    </citation>
    <scope>NUCLEOTIDE SEQUENCE [LARGE SCALE GENOMIC DNA]</scope>
    <source>
        <strain evidence="1 2">H3</strain>
    </source>
</reference>
<accession>A0ABU6K0Y3</accession>
<gene>
    <name evidence="1" type="ORF">VVD49_06215</name>
</gene>
<evidence type="ECO:0000313" key="2">
    <source>
        <dbReference type="Proteomes" id="UP001331561"/>
    </source>
</evidence>
<protein>
    <submittedName>
        <fullName evidence="1">DUF3025 domain-containing protein</fullName>
    </submittedName>
</protein>
<name>A0ABU6K0Y3_9RHOO</name>
<dbReference type="Pfam" id="PF11227">
    <property type="entry name" value="DUF3025"/>
    <property type="match status" value="1"/>
</dbReference>
<sequence length="265" mass="29937">MITKPVVSDFLPDYFHGSPAFAAIAPLAQGLAWRDWPEAARYYSDLNTLGAPLRFVQDSPAQSYELYIGETAQVPTRHALWHDYFNALVWCRFPQTKSQLNALHRAHWDAAGPAVQRTPVRDGLTLLDESGALVICDDASLLDLLREMNWPELFVAQRARVVRHMRVIVFGHGLLEKFLHPYVGMTAKALLMPASAEVVRMPLMALCAWADAHLAAQLHSSGQLVSADLCPLPILGVPGWWPANEEPAFYDNEQYFRRQRRRRPK</sequence>
<dbReference type="Proteomes" id="UP001331561">
    <property type="component" value="Unassembled WGS sequence"/>
</dbReference>
<dbReference type="RefSeq" id="WP_327598268.1">
    <property type="nucleotide sequence ID" value="NZ_JAYXHS010000001.1"/>
</dbReference>
<comment type="caution">
    <text evidence="1">The sequence shown here is derived from an EMBL/GenBank/DDBJ whole genome shotgun (WGS) entry which is preliminary data.</text>
</comment>
<dbReference type="EMBL" id="JAYXHS010000001">
    <property type="protein sequence ID" value="MEC5385309.1"/>
    <property type="molecule type" value="Genomic_DNA"/>
</dbReference>